<evidence type="ECO:0000259" key="9">
    <source>
        <dbReference type="Pfam" id="PF01979"/>
    </source>
</evidence>
<sequence>MARVLSGARIFTGERILEGHGVVLEDGHIRAVVPDQALPAGADVVRLPGDALLTPGFIDAQVNGAGGVLFNETPTVEAALAIAAAARRSGTTGLLPTFITDEQSKMRRACEAALEALARPASGVLGIHLEGPFISGSRPGVHEPRYIRAPDAQDIDYLVALPQRLAGQRGRLLMTLAPEQVEDAILARLASAGTILAAGHTAASYERTHEAVAAGVRGFTHLFNAMPPVNNRQPGPVLTAIDTEETWCGIIADGIHVHPALLRQLVKGKKPGKVFLVTDAMPPVGTDARTFQLYGQTILRRDGRLVTENGTLAGADIDMAASVRNCVNLLGLSLEEGLRMASLYPASYLGLEAQLGRLAPGYRADLTLLRPDLTVMGTWVNGQEQWY</sequence>
<feature type="binding site" evidence="8">
    <location>
        <position position="130"/>
    </location>
    <ligand>
        <name>Zn(2+)</name>
        <dbReference type="ChEBI" id="CHEBI:29105"/>
    </ligand>
</feature>
<name>A0A250IG04_9BACT</name>
<dbReference type="GO" id="GO:0008448">
    <property type="term" value="F:N-acetylglucosamine-6-phosphate deacetylase activity"/>
    <property type="evidence" value="ECO:0007669"/>
    <property type="project" value="InterPro"/>
</dbReference>
<evidence type="ECO:0000313" key="10">
    <source>
        <dbReference type="EMBL" id="ATB30764.1"/>
    </source>
</evidence>
<dbReference type="OrthoDB" id="9776488at2"/>
<evidence type="ECO:0000256" key="7">
    <source>
        <dbReference type="PIRSR" id="PIRSR038994-2"/>
    </source>
</evidence>
<feature type="binding site" evidence="7">
    <location>
        <begin position="224"/>
        <end position="225"/>
    </location>
    <ligand>
        <name>substrate</name>
    </ligand>
</feature>
<feature type="active site" description="Proton donor/acceptor" evidence="6">
    <location>
        <position position="279"/>
    </location>
</feature>
<keyword evidence="4 5" id="KW-0119">Carbohydrate metabolism</keyword>
<keyword evidence="11" id="KW-1185">Reference proteome</keyword>
<comment type="cofactor">
    <cofactor evidence="8">
        <name>a divalent metal cation</name>
        <dbReference type="ChEBI" id="CHEBI:60240"/>
    </cofactor>
    <text evidence="8">Binds 1 divalent metal cation per subunit.</text>
</comment>
<dbReference type="PANTHER" id="PTHR11113:SF14">
    <property type="entry name" value="N-ACETYLGLUCOSAMINE-6-PHOSPHATE DEACETYLASE"/>
    <property type="match status" value="1"/>
</dbReference>
<dbReference type="Gene3D" id="3.20.20.140">
    <property type="entry name" value="Metal-dependent hydrolases"/>
    <property type="match status" value="1"/>
</dbReference>
<dbReference type="RefSeq" id="WP_095979180.1">
    <property type="nucleotide sequence ID" value="NZ_CP022163.1"/>
</dbReference>
<evidence type="ECO:0000256" key="4">
    <source>
        <dbReference type="ARBA" id="ARBA00023277"/>
    </source>
</evidence>
<dbReference type="Gene3D" id="2.30.40.10">
    <property type="entry name" value="Urease, subunit C, domain 1"/>
    <property type="match status" value="1"/>
</dbReference>
<evidence type="ECO:0000256" key="1">
    <source>
        <dbReference type="ARBA" id="ARBA00010716"/>
    </source>
</evidence>
<dbReference type="AlphaFoldDB" id="A0A250IG04"/>
<dbReference type="InterPro" id="IPR011059">
    <property type="entry name" value="Metal-dep_hydrolase_composite"/>
</dbReference>
<dbReference type="EMBL" id="CP022163">
    <property type="protein sequence ID" value="ATB30764.1"/>
    <property type="molecule type" value="Genomic_DNA"/>
</dbReference>
<dbReference type="KEGG" id="mbd:MEBOL_004226"/>
<keyword evidence="3 5" id="KW-0378">Hydrolase</keyword>
<evidence type="ECO:0000256" key="6">
    <source>
        <dbReference type="PIRSR" id="PIRSR038994-1"/>
    </source>
</evidence>
<dbReference type="CDD" id="cd00854">
    <property type="entry name" value="NagA"/>
    <property type="match status" value="1"/>
</dbReference>
<feature type="domain" description="Amidohydrolase-related" evidence="9">
    <location>
        <begin position="53"/>
        <end position="383"/>
    </location>
</feature>
<dbReference type="SUPFAM" id="SSF51338">
    <property type="entry name" value="Composite domain of metallo-dependent hydrolases"/>
    <property type="match status" value="1"/>
</dbReference>
<feature type="binding site" evidence="7">
    <location>
        <begin position="312"/>
        <end position="314"/>
    </location>
    <ligand>
        <name>substrate</name>
    </ligand>
</feature>
<dbReference type="PANTHER" id="PTHR11113">
    <property type="entry name" value="N-ACETYLGLUCOSAMINE-6-PHOSPHATE DEACETYLASE"/>
    <property type="match status" value="1"/>
</dbReference>
<evidence type="ECO:0000256" key="8">
    <source>
        <dbReference type="PIRSR" id="PIRSR038994-3"/>
    </source>
</evidence>
<dbReference type="InterPro" id="IPR003764">
    <property type="entry name" value="GlcNAc_6-P_deAcase"/>
</dbReference>
<feature type="binding site" evidence="7">
    <location>
        <position position="141"/>
    </location>
    <ligand>
        <name>substrate</name>
    </ligand>
</feature>
<keyword evidence="2 8" id="KW-0479">Metal-binding</keyword>
<feature type="binding site" evidence="8">
    <location>
        <position position="200"/>
    </location>
    <ligand>
        <name>Zn(2+)</name>
        <dbReference type="ChEBI" id="CHEBI:29105"/>
    </ligand>
</feature>
<proteinExistence type="inferred from homology"/>
<dbReference type="InterPro" id="IPR032466">
    <property type="entry name" value="Metal_Hydrolase"/>
</dbReference>
<evidence type="ECO:0000256" key="5">
    <source>
        <dbReference type="PIRNR" id="PIRNR038994"/>
    </source>
</evidence>
<dbReference type="NCBIfam" id="TIGR00221">
    <property type="entry name" value="nagA"/>
    <property type="match status" value="1"/>
</dbReference>
<dbReference type="PIRSF" id="PIRSF038994">
    <property type="entry name" value="NagA"/>
    <property type="match status" value="1"/>
</dbReference>
<dbReference type="Pfam" id="PF22643">
    <property type="entry name" value="NagA_N"/>
    <property type="match status" value="1"/>
</dbReference>
<protein>
    <submittedName>
        <fullName evidence="10">N-acetylglucosamine-6-phosphate deacetylase</fullName>
    </submittedName>
</protein>
<reference evidence="10 11" key="1">
    <citation type="submission" date="2017-06" db="EMBL/GenBank/DDBJ databases">
        <authorList>
            <person name="Kim H.J."/>
            <person name="Triplett B.A."/>
        </authorList>
    </citation>
    <scope>NUCLEOTIDE SEQUENCE [LARGE SCALE GENOMIC DNA]</scope>
    <source>
        <strain evidence="10 11">DSM 14713</strain>
    </source>
</reference>
<accession>A0A250IG04</accession>
<gene>
    <name evidence="10" type="ORF">MEBOL_004226</name>
</gene>
<feature type="binding site" evidence="8">
    <location>
        <position position="221"/>
    </location>
    <ligand>
        <name>Zn(2+)</name>
        <dbReference type="ChEBI" id="CHEBI:29105"/>
    </ligand>
</feature>
<dbReference type="Pfam" id="PF01979">
    <property type="entry name" value="Amidohydro_1"/>
    <property type="match status" value="1"/>
</dbReference>
<feature type="binding site" evidence="7">
    <location>
        <position position="232"/>
    </location>
    <ligand>
        <name>substrate</name>
    </ligand>
</feature>
<dbReference type="SUPFAM" id="SSF51556">
    <property type="entry name" value="Metallo-dependent hydrolases"/>
    <property type="match status" value="1"/>
</dbReference>
<dbReference type="GO" id="GO:0046872">
    <property type="term" value="F:metal ion binding"/>
    <property type="evidence" value="ECO:0007669"/>
    <property type="project" value="UniProtKB-KW"/>
</dbReference>
<evidence type="ECO:0000256" key="3">
    <source>
        <dbReference type="ARBA" id="ARBA00022801"/>
    </source>
</evidence>
<dbReference type="GO" id="GO:0006046">
    <property type="term" value="P:N-acetylglucosamine catabolic process"/>
    <property type="evidence" value="ECO:0007669"/>
    <property type="project" value="TreeGrafter"/>
</dbReference>
<comment type="similarity">
    <text evidence="1 5">Belongs to the metallo-dependent hydrolases superfamily. NagA family.</text>
</comment>
<evidence type="ECO:0000256" key="2">
    <source>
        <dbReference type="ARBA" id="ARBA00022723"/>
    </source>
</evidence>
<organism evidence="10 11">
    <name type="scientific">Melittangium boletus DSM 14713</name>
    <dbReference type="NCBI Taxonomy" id="1294270"/>
    <lineage>
        <taxon>Bacteria</taxon>
        <taxon>Pseudomonadati</taxon>
        <taxon>Myxococcota</taxon>
        <taxon>Myxococcia</taxon>
        <taxon>Myxococcales</taxon>
        <taxon>Cystobacterineae</taxon>
        <taxon>Archangiaceae</taxon>
        <taxon>Melittangium</taxon>
    </lineage>
</organism>
<dbReference type="Proteomes" id="UP000217289">
    <property type="component" value="Chromosome"/>
</dbReference>
<dbReference type="InterPro" id="IPR006680">
    <property type="entry name" value="Amidohydro-rel"/>
</dbReference>
<feature type="binding site" evidence="7">
    <location>
        <position position="256"/>
    </location>
    <ligand>
        <name>substrate</name>
    </ligand>
</feature>
<evidence type="ECO:0000313" key="11">
    <source>
        <dbReference type="Proteomes" id="UP000217289"/>
    </source>
</evidence>